<dbReference type="Gene3D" id="3.30.160.60">
    <property type="entry name" value="Classic Zinc Finger"/>
    <property type="match status" value="1"/>
</dbReference>
<dbReference type="GO" id="GO:0005634">
    <property type="term" value="C:nucleus"/>
    <property type="evidence" value="ECO:0007669"/>
    <property type="project" value="TreeGrafter"/>
</dbReference>
<dbReference type="InterPro" id="IPR013087">
    <property type="entry name" value="Znf_C2H2_type"/>
</dbReference>
<comment type="caution">
    <text evidence="8">The sequence shown here is derived from an EMBL/GenBank/DDBJ whole genome shotgun (WGS) entry which is preliminary data.</text>
</comment>
<evidence type="ECO:0000256" key="5">
    <source>
        <dbReference type="PROSITE-ProRule" id="PRU00042"/>
    </source>
</evidence>
<dbReference type="AlphaFoldDB" id="A0A9P5L9H2"/>
<feature type="compositionally biased region" description="Basic and acidic residues" evidence="6">
    <location>
        <begin position="172"/>
        <end position="183"/>
    </location>
</feature>
<evidence type="ECO:0000256" key="4">
    <source>
        <dbReference type="ARBA" id="ARBA00022833"/>
    </source>
</evidence>
<accession>A0A9P5L9H2</accession>
<feature type="domain" description="C2H2-type" evidence="7">
    <location>
        <begin position="248"/>
        <end position="275"/>
    </location>
</feature>
<organism evidence="8 9">
    <name type="scientific">Cylindrodendrum hubeiense</name>
    <dbReference type="NCBI Taxonomy" id="595255"/>
    <lineage>
        <taxon>Eukaryota</taxon>
        <taxon>Fungi</taxon>
        <taxon>Dikarya</taxon>
        <taxon>Ascomycota</taxon>
        <taxon>Pezizomycotina</taxon>
        <taxon>Sordariomycetes</taxon>
        <taxon>Hypocreomycetidae</taxon>
        <taxon>Hypocreales</taxon>
        <taxon>Nectriaceae</taxon>
        <taxon>Cylindrodendrum</taxon>
    </lineage>
</organism>
<evidence type="ECO:0000256" key="1">
    <source>
        <dbReference type="ARBA" id="ARBA00022723"/>
    </source>
</evidence>
<dbReference type="EMBL" id="JAANBB010000829">
    <property type="protein sequence ID" value="KAF7533393.1"/>
    <property type="molecule type" value="Genomic_DNA"/>
</dbReference>
<dbReference type="Proteomes" id="UP000722485">
    <property type="component" value="Unassembled WGS sequence"/>
</dbReference>
<dbReference type="PANTHER" id="PTHR24409:SF295">
    <property type="entry name" value="AZ2-RELATED"/>
    <property type="match status" value="1"/>
</dbReference>
<evidence type="ECO:0000256" key="6">
    <source>
        <dbReference type="SAM" id="MobiDB-lite"/>
    </source>
</evidence>
<gene>
    <name evidence="8" type="ORF">G7Z17_g13520</name>
</gene>
<sequence>MPSSSRQIEGTWLCKPCNLLFSSWEKLHQHKGSMRRAGKFKHIHCKFCSEDFKTERAEIRHIQEQNLECPACGAGPFVRLGGLMAHLEGQCYRFDSAILEEMRDEKLEFPKKLEALTEQKVKANYSSYMPSANSCGSSDVWATPDKPDPFLYKKNEFPSLSSQAPRPGTQKVDNHRVEPERENQQLTTWDTKKKLFPDAPPAQKPTKEQLQGVTSPSARMMFEALDTDHPDHRTFNSARYYSPLSERFVCPRSGCGKTFKNSGGLIGHLKSPVHSTTTYRCPYCLRIFSSLTAVTQHAESSGVRCRIRETDTYDAYLDQLTSGIVDISLTPNEDGTLKYETTDVAREAFRPGSTKAASTASVLGEKVNDSDPWKGKEKPVAAALDNRCVGPFSISEFENVSPTVTPAPDPVAAHAPFATSALSRRME</sequence>
<keyword evidence="3 5" id="KW-0863">Zinc-finger</keyword>
<feature type="region of interest" description="Disordered" evidence="6">
    <location>
        <begin position="155"/>
        <end position="185"/>
    </location>
</feature>
<dbReference type="PANTHER" id="PTHR24409">
    <property type="entry name" value="ZINC FINGER PROTEIN 142"/>
    <property type="match status" value="1"/>
</dbReference>
<evidence type="ECO:0000256" key="3">
    <source>
        <dbReference type="ARBA" id="ARBA00022771"/>
    </source>
</evidence>
<keyword evidence="2" id="KW-0677">Repeat</keyword>
<evidence type="ECO:0000313" key="9">
    <source>
        <dbReference type="Proteomes" id="UP000722485"/>
    </source>
</evidence>
<dbReference type="GO" id="GO:0008270">
    <property type="term" value="F:zinc ion binding"/>
    <property type="evidence" value="ECO:0007669"/>
    <property type="project" value="UniProtKB-KW"/>
</dbReference>
<keyword evidence="9" id="KW-1185">Reference proteome</keyword>
<keyword evidence="4" id="KW-0862">Zinc</keyword>
<dbReference type="GO" id="GO:0000981">
    <property type="term" value="F:DNA-binding transcription factor activity, RNA polymerase II-specific"/>
    <property type="evidence" value="ECO:0007669"/>
    <property type="project" value="TreeGrafter"/>
</dbReference>
<dbReference type="OrthoDB" id="8117402at2759"/>
<keyword evidence="1" id="KW-0479">Metal-binding</keyword>
<evidence type="ECO:0000256" key="2">
    <source>
        <dbReference type="ARBA" id="ARBA00022737"/>
    </source>
</evidence>
<dbReference type="PROSITE" id="PS50157">
    <property type="entry name" value="ZINC_FINGER_C2H2_2"/>
    <property type="match status" value="1"/>
</dbReference>
<dbReference type="SMART" id="SM00355">
    <property type="entry name" value="ZnF_C2H2"/>
    <property type="match status" value="3"/>
</dbReference>
<reference evidence="8" key="1">
    <citation type="submission" date="2020-03" db="EMBL/GenBank/DDBJ databases">
        <title>Draft Genome Sequence of Cylindrodendrum hubeiense.</title>
        <authorList>
            <person name="Buettner E."/>
            <person name="Kellner H."/>
        </authorList>
    </citation>
    <scope>NUCLEOTIDE SEQUENCE</scope>
    <source>
        <strain evidence="8">IHI 201604</strain>
    </source>
</reference>
<dbReference type="PROSITE" id="PS00028">
    <property type="entry name" value="ZINC_FINGER_C2H2_1"/>
    <property type="match status" value="1"/>
</dbReference>
<proteinExistence type="predicted"/>
<name>A0A9P5L9H2_9HYPO</name>
<evidence type="ECO:0000313" key="8">
    <source>
        <dbReference type="EMBL" id="KAF7533393.1"/>
    </source>
</evidence>
<dbReference type="Pfam" id="PF00096">
    <property type="entry name" value="zf-C2H2"/>
    <property type="match status" value="1"/>
</dbReference>
<protein>
    <recommendedName>
        <fullName evidence="7">C2H2-type domain-containing protein</fullName>
    </recommendedName>
</protein>
<dbReference type="GO" id="GO:0000977">
    <property type="term" value="F:RNA polymerase II transcription regulatory region sequence-specific DNA binding"/>
    <property type="evidence" value="ECO:0007669"/>
    <property type="project" value="TreeGrafter"/>
</dbReference>
<evidence type="ECO:0000259" key="7">
    <source>
        <dbReference type="PROSITE" id="PS50157"/>
    </source>
</evidence>